<accession>A0A941I8L4</accession>
<name>A0A941I8L4_9BACI</name>
<keyword evidence="6 7" id="KW-0472">Membrane</keyword>
<dbReference type="EMBL" id="JAGSOT010000015">
    <property type="protein sequence ID" value="MBR7795739.1"/>
    <property type="molecule type" value="Genomic_DNA"/>
</dbReference>
<dbReference type="Proteomes" id="UP000675284">
    <property type="component" value="Unassembled WGS sequence"/>
</dbReference>
<keyword evidence="10" id="KW-1185">Reference proteome</keyword>
<evidence type="ECO:0000259" key="8">
    <source>
        <dbReference type="PROSITE" id="PS50928"/>
    </source>
</evidence>
<evidence type="ECO:0000256" key="4">
    <source>
        <dbReference type="ARBA" id="ARBA00022692"/>
    </source>
</evidence>
<dbReference type="Pfam" id="PF00528">
    <property type="entry name" value="BPD_transp_1"/>
    <property type="match status" value="1"/>
</dbReference>
<feature type="transmembrane region" description="Helical" evidence="7">
    <location>
        <begin position="223"/>
        <end position="245"/>
    </location>
</feature>
<gene>
    <name evidence="9" type="ORF">KCX74_06730</name>
</gene>
<feature type="transmembrane region" description="Helical" evidence="7">
    <location>
        <begin position="83"/>
        <end position="104"/>
    </location>
</feature>
<comment type="similarity">
    <text evidence="7">Belongs to the binding-protein-dependent transport system permease family.</text>
</comment>
<sequence>MKDTKVATRQMSTLKKNDIFWGYLFIAPTLLGLLIFYIFPVFQTFYYSFNDWGDFGNYSWSGLQNYKDMFDDPQIWYSFRNTLVYAFVMVPFSIAISIVIAVLLNQKIKGLTIYRTLFFLPVVTMPAAIGMIWKWLYNADYGIINHMLEWFSIDGPSWLTDPNWVLISIIIVGTWSAIGTNMVILLSGLQGIPKSLYEAASLDGASPIYSFFKITLPLLSPTIFFVAVISFISAFQVFDFIFMMVSPTNPAIDSAQSVIYLFYHYAFVIGEKGIAAAIAFVLFIIILVLTIIQFRLQKRWVHYE</sequence>
<dbReference type="InterPro" id="IPR051393">
    <property type="entry name" value="ABC_transporter_permease"/>
</dbReference>
<dbReference type="GO" id="GO:0005886">
    <property type="term" value="C:plasma membrane"/>
    <property type="evidence" value="ECO:0007669"/>
    <property type="project" value="UniProtKB-SubCell"/>
</dbReference>
<feature type="transmembrane region" description="Helical" evidence="7">
    <location>
        <begin position="265"/>
        <end position="292"/>
    </location>
</feature>
<dbReference type="AlphaFoldDB" id="A0A941I8L4"/>
<evidence type="ECO:0000256" key="6">
    <source>
        <dbReference type="ARBA" id="ARBA00023136"/>
    </source>
</evidence>
<proteinExistence type="inferred from homology"/>
<keyword evidence="3" id="KW-1003">Cell membrane</keyword>
<evidence type="ECO:0000313" key="10">
    <source>
        <dbReference type="Proteomes" id="UP000675284"/>
    </source>
</evidence>
<protein>
    <submittedName>
        <fullName evidence="9">Sugar ABC transporter permease</fullName>
    </submittedName>
</protein>
<dbReference type="InterPro" id="IPR000515">
    <property type="entry name" value="MetI-like"/>
</dbReference>
<feature type="transmembrane region" description="Helical" evidence="7">
    <location>
        <begin position="164"/>
        <end position="186"/>
    </location>
</feature>
<dbReference type="Gene3D" id="1.10.3720.10">
    <property type="entry name" value="MetI-like"/>
    <property type="match status" value="1"/>
</dbReference>
<comment type="caution">
    <text evidence="9">The sequence shown here is derived from an EMBL/GenBank/DDBJ whole genome shotgun (WGS) entry which is preliminary data.</text>
</comment>
<dbReference type="SUPFAM" id="SSF161098">
    <property type="entry name" value="MetI-like"/>
    <property type="match status" value="1"/>
</dbReference>
<reference evidence="9" key="1">
    <citation type="submission" date="2021-04" db="EMBL/GenBank/DDBJ databases">
        <title>Isolation and polyphasic classification of algal microorganism.</title>
        <authorList>
            <person name="Wang S."/>
        </authorList>
    </citation>
    <scope>NUCLEOTIDE SEQUENCE</scope>
    <source>
        <strain evidence="9">720a</strain>
    </source>
</reference>
<organism evidence="9 10">
    <name type="scientific">Virgibacillus salarius</name>
    <dbReference type="NCBI Taxonomy" id="447199"/>
    <lineage>
        <taxon>Bacteria</taxon>
        <taxon>Bacillati</taxon>
        <taxon>Bacillota</taxon>
        <taxon>Bacilli</taxon>
        <taxon>Bacillales</taxon>
        <taxon>Bacillaceae</taxon>
        <taxon>Virgibacillus</taxon>
    </lineage>
</organism>
<evidence type="ECO:0000256" key="3">
    <source>
        <dbReference type="ARBA" id="ARBA00022475"/>
    </source>
</evidence>
<keyword evidence="5 7" id="KW-1133">Transmembrane helix</keyword>
<feature type="domain" description="ABC transmembrane type-1" evidence="8">
    <location>
        <begin position="79"/>
        <end position="293"/>
    </location>
</feature>
<dbReference type="PANTHER" id="PTHR30193:SF37">
    <property type="entry name" value="INNER MEMBRANE ABC TRANSPORTER PERMEASE PROTEIN YCJO"/>
    <property type="match status" value="1"/>
</dbReference>
<comment type="subcellular location">
    <subcellularLocation>
        <location evidence="1 7">Cell membrane</location>
        <topology evidence="1 7">Multi-pass membrane protein</topology>
    </subcellularLocation>
</comment>
<keyword evidence="4 7" id="KW-0812">Transmembrane</keyword>
<feature type="transmembrane region" description="Helical" evidence="7">
    <location>
        <begin position="116"/>
        <end position="137"/>
    </location>
</feature>
<evidence type="ECO:0000256" key="2">
    <source>
        <dbReference type="ARBA" id="ARBA00022448"/>
    </source>
</evidence>
<keyword evidence="2 7" id="KW-0813">Transport</keyword>
<dbReference type="CDD" id="cd06261">
    <property type="entry name" value="TM_PBP2"/>
    <property type="match status" value="1"/>
</dbReference>
<dbReference type="RefSeq" id="WP_026679628.1">
    <property type="nucleotide sequence ID" value="NZ_BAAACY010000027.1"/>
</dbReference>
<dbReference type="GO" id="GO:0055085">
    <property type="term" value="P:transmembrane transport"/>
    <property type="evidence" value="ECO:0007669"/>
    <property type="project" value="InterPro"/>
</dbReference>
<dbReference type="PANTHER" id="PTHR30193">
    <property type="entry name" value="ABC TRANSPORTER PERMEASE PROTEIN"/>
    <property type="match status" value="1"/>
</dbReference>
<dbReference type="PROSITE" id="PS50928">
    <property type="entry name" value="ABC_TM1"/>
    <property type="match status" value="1"/>
</dbReference>
<feature type="transmembrane region" description="Helical" evidence="7">
    <location>
        <begin position="20"/>
        <end position="39"/>
    </location>
</feature>
<evidence type="ECO:0000256" key="1">
    <source>
        <dbReference type="ARBA" id="ARBA00004651"/>
    </source>
</evidence>
<evidence type="ECO:0000256" key="7">
    <source>
        <dbReference type="RuleBase" id="RU363032"/>
    </source>
</evidence>
<dbReference type="InterPro" id="IPR035906">
    <property type="entry name" value="MetI-like_sf"/>
</dbReference>
<evidence type="ECO:0000256" key="5">
    <source>
        <dbReference type="ARBA" id="ARBA00022989"/>
    </source>
</evidence>
<dbReference type="SUPFAM" id="SSF160964">
    <property type="entry name" value="MalF N-terminal region-like"/>
    <property type="match status" value="1"/>
</dbReference>
<evidence type="ECO:0000313" key="9">
    <source>
        <dbReference type="EMBL" id="MBR7795739.1"/>
    </source>
</evidence>